<reference evidence="2" key="1">
    <citation type="submission" date="2014-02" db="EMBL/GenBank/DDBJ databases">
        <title>The Genome Sequence of Trichophyton rubrum (morphotype fischeri) CBS 288.86.</title>
        <authorList>
            <consortium name="The Broad Institute Genomics Platform"/>
            <person name="Cuomo C.A."/>
            <person name="White T.C."/>
            <person name="Graser Y."/>
            <person name="Martinez-Rossi N."/>
            <person name="Heitman J."/>
            <person name="Young S.K."/>
            <person name="Zeng Q."/>
            <person name="Gargeya S."/>
            <person name="Abouelleil A."/>
            <person name="Alvarado L."/>
            <person name="Chapman S.B."/>
            <person name="Gainer-Dewar J."/>
            <person name="Goldberg J."/>
            <person name="Griggs A."/>
            <person name="Gujja S."/>
            <person name="Hansen M."/>
            <person name="Howarth C."/>
            <person name="Imamovic A."/>
            <person name="Larimer J."/>
            <person name="Martinez D."/>
            <person name="Murphy C."/>
            <person name="Pearson M.D."/>
            <person name="Persinoti G."/>
            <person name="Poon T."/>
            <person name="Priest M."/>
            <person name="Roberts A.D."/>
            <person name="Saif S."/>
            <person name="Shea T.D."/>
            <person name="Sykes S.N."/>
            <person name="Wortman J."/>
            <person name="Nusbaum C."/>
            <person name="Birren B."/>
        </authorList>
    </citation>
    <scope>NUCLEOTIDE SEQUENCE [LARGE SCALE GENOMIC DNA]</scope>
    <source>
        <strain evidence="2">CBS 288.86</strain>
    </source>
</reference>
<organism evidence="2">
    <name type="scientific">Trichophyton rubrum CBS 288.86</name>
    <dbReference type="NCBI Taxonomy" id="1215330"/>
    <lineage>
        <taxon>Eukaryota</taxon>
        <taxon>Fungi</taxon>
        <taxon>Dikarya</taxon>
        <taxon>Ascomycota</taxon>
        <taxon>Pezizomycotina</taxon>
        <taxon>Eurotiomycetes</taxon>
        <taxon>Eurotiomycetidae</taxon>
        <taxon>Onygenales</taxon>
        <taxon>Arthrodermataceae</taxon>
        <taxon>Trichophyton</taxon>
    </lineage>
</organism>
<protein>
    <recommendedName>
        <fullName evidence="3">Signal peptide-containing protein</fullName>
    </recommendedName>
</protein>
<dbReference type="EMBL" id="KK207709">
    <property type="protein sequence ID" value="EZF56784.1"/>
    <property type="molecule type" value="Genomic_DNA"/>
</dbReference>
<feature type="region of interest" description="Disordered" evidence="1">
    <location>
        <begin position="67"/>
        <end position="96"/>
    </location>
</feature>
<dbReference type="HOGENOM" id="CLU_034380_0_0_1"/>
<proteinExistence type="predicted"/>
<feature type="compositionally biased region" description="Polar residues" evidence="1">
    <location>
        <begin position="340"/>
        <end position="352"/>
    </location>
</feature>
<dbReference type="AlphaFoldDB" id="A0A022WEP7"/>
<gene>
    <name evidence="2" type="ORF">H103_00883</name>
</gene>
<sequence length="458" mass="51377">MWLFRGAQSAIFYYAACTPCTEHLQKRKRKRDAARTAREAGRDALVTDQPVFYQPTPFSTNRYWSEEIALGPGPPARRGRNNNNHNATSRTGSQKNLAALEKEKPTVTEKAVLTGVLEDLPIAKDSSSNGRKNDMGSDLATRWNSVRYQRDDEVLWGCEGRASSTSLRVATRGSSKYSLDPPPEVHDVYPPIANALMRKEEIQWMLQPPPSAKVMEGKIRADPTSRFSASSSPLLRGITQSPSNTGIDTHRHQHLLSRPSPVQSPESASLRHSPTTKSRKSSTGATISRDLIPIDSLISLSNTAQSQDQQRSSPPCLSTTVRRQSLDRHHHQQQQQQQQLTLSPSNDSSTASPLELKPYVSLPSLQPPRTRQHRKYETEHRPTSKETVDSGKAFRPITPSSNNAHWLRAASRSKTSKLPFTSTVQLANDDNHDSDHTLDDVEFDRVDRIRTYRWSMDF</sequence>
<evidence type="ECO:0008006" key="3">
    <source>
        <dbReference type="Google" id="ProtNLM"/>
    </source>
</evidence>
<feature type="compositionally biased region" description="Basic and acidic residues" evidence="1">
    <location>
        <begin position="375"/>
        <end position="389"/>
    </location>
</feature>
<feature type="compositionally biased region" description="Polar residues" evidence="1">
    <location>
        <begin position="225"/>
        <end position="247"/>
    </location>
</feature>
<name>A0A022WEP7_TRIRU</name>
<dbReference type="Proteomes" id="UP000023758">
    <property type="component" value="Unassembled WGS sequence"/>
</dbReference>
<accession>A0A022WEP7</accession>
<dbReference type="OrthoDB" id="506431at2759"/>
<evidence type="ECO:0000256" key="1">
    <source>
        <dbReference type="SAM" id="MobiDB-lite"/>
    </source>
</evidence>
<feature type="region of interest" description="Disordered" evidence="1">
    <location>
        <begin position="219"/>
        <end position="288"/>
    </location>
</feature>
<evidence type="ECO:0000313" key="2">
    <source>
        <dbReference type="EMBL" id="EZF56784.1"/>
    </source>
</evidence>
<feature type="region of interest" description="Disordered" evidence="1">
    <location>
        <begin position="302"/>
        <end position="401"/>
    </location>
</feature>
<feature type="compositionally biased region" description="Polar residues" evidence="1">
    <location>
        <begin position="302"/>
        <end position="323"/>
    </location>
</feature>
<feature type="compositionally biased region" description="Polar residues" evidence="1">
    <location>
        <begin position="260"/>
        <end position="286"/>
    </location>
</feature>